<evidence type="ECO:0000313" key="6">
    <source>
        <dbReference type="Proteomes" id="UP000236161"/>
    </source>
</evidence>
<dbReference type="STRING" id="1088818.A0A2I0B827"/>
<keyword evidence="3" id="KW-0440">LIM domain</keyword>
<dbReference type="SMART" id="SM00726">
    <property type="entry name" value="UIM"/>
    <property type="match status" value="2"/>
</dbReference>
<accession>A0A2I0B827</accession>
<dbReference type="GO" id="GO:0043130">
    <property type="term" value="F:ubiquitin binding"/>
    <property type="evidence" value="ECO:0007669"/>
    <property type="project" value="TreeGrafter"/>
</dbReference>
<keyword evidence="6" id="KW-1185">Reference proteome</keyword>
<dbReference type="PANTHER" id="PTHR24209">
    <property type="entry name" value="PROTEIN DA1-RELATED 2"/>
    <property type="match status" value="1"/>
</dbReference>
<dbReference type="OrthoDB" id="25414at2759"/>
<evidence type="ECO:0000259" key="4">
    <source>
        <dbReference type="PROSITE" id="PS50023"/>
    </source>
</evidence>
<dbReference type="Gene3D" id="2.10.110.10">
    <property type="entry name" value="Cysteine Rich Protein"/>
    <property type="match status" value="1"/>
</dbReference>
<evidence type="ECO:0000313" key="5">
    <source>
        <dbReference type="EMBL" id="PKA63958.1"/>
    </source>
</evidence>
<dbReference type="InterPro" id="IPR022087">
    <property type="entry name" value="DA1-like_dom"/>
</dbReference>
<organism evidence="5 6">
    <name type="scientific">Apostasia shenzhenica</name>
    <dbReference type="NCBI Taxonomy" id="1088818"/>
    <lineage>
        <taxon>Eukaryota</taxon>
        <taxon>Viridiplantae</taxon>
        <taxon>Streptophyta</taxon>
        <taxon>Embryophyta</taxon>
        <taxon>Tracheophyta</taxon>
        <taxon>Spermatophyta</taxon>
        <taxon>Magnoliopsida</taxon>
        <taxon>Liliopsida</taxon>
        <taxon>Asparagales</taxon>
        <taxon>Orchidaceae</taxon>
        <taxon>Apostasioideae</taxon>
        <taxon>Apostasia</taxon>
    </lineage>
</organism>
<dbReference type="Proteomes" id="UP000236161">
    <property type="component" value="Unassembled WGS sequence"/>
</dbReference>
<dbReference type="PANTHER" id="PTHR24209:SF7">
    <property type="entry name" value="PROTEIN DA1-RELATED 2"/>
    <property type="match status" value="1"/>
</dbReference>
<dbReference type="Pfam" id="PF23625">
    <property type="entry name" value="UIM_2"/>
    <property type="match status" value="2"/>
</dbReference>
<dbReference type="InterPro" id="IPR001781">
    <property type="entry name" value="Znf_LIM"/>
</dbReference>
<keyword evidence="2 3" id="KW-0862">Zinc</keyword>
<gene>
    <name evidence="5" type="primary">DAR2</name>
    <name evidence="5" type="ORF">AXF42_Ash004969</name>
</gene>
<reference evidence="5 6" key="1">
    <citation type="journal article" date="2017" name="Nature">
        <title>The Apostasia genome and the evolution of orchids.</title>
        <authorList>
            <person name="Zhang G.Q."/>
            <person name="Liu K.W."/>
            <person name="Li Z."/>
            <person name="Lohaus R."/>
            <person name="Hsiao Y.Y."/>
            <person name="Niu S.C."/>
            <person name="Wang J.Y."/>
            <person name="Lin Y.C."/>
            <person name="Xu Q."/>
            <person name="Chen L.J."/>
            <person name="Yoshida K."/>
            <person name="Fujiwara S."/>
            <person name="Wang Z.W."/>
            <person name="Zhang Y.Q."/>
            <person name="Mitsuda N."/>
            <person name="Wang M."/>
            <person name="Liu G.H."/>
            <person name="Pecoraro L."/>
            <person name="Huang H.X."/>
            <person name="Xiao X.J."/>
            <person name="Lin M."/>
            <person name="Wu X.Y."/>
            <person name="Wu W.L."/>
            <person name="Chen Y.Y."/>
            <person name="Chang S.B."/>
            <person name="Sakamoto S."/>
            <person name="Ohme-Takagi M."/>
            <person name="Yagi M."/>
            <person name="Zeng S.J."/>
            <person name="Shen C.Y."/>
            <person name="Yeh C.M."/>
            <person name="Luo Y.B."/>
            <person name="Tsai W.C."/>
            <person name="Van de Peer Y."/>
            <person name="Liu Z.J."/>
        </authorList>
    </citation>
    <scope>NUCLEOTIDE SEQUENCE [LARGE SCALE GENOMIC DNA]</scope>
    <source>
        <strain evidence="6">cv. Shenzhen</strain>
        <tissue evidence="5">Stem</tissue>
    </source>
</reference>
<dbReference type="SUPFAM" id="SSF57716">
    <property type="entry name" value="Glucocorticoid receptor-like (DNA-binding domain)"/>
    <property type="match status" value="1"/>
</dbReference>
<dbReference type="InterPro" id="IPR045218">
    <property type="entry name" value="DA1-like"/>
</dbReference>
<dbReference type="CDD" id="cd09396">
    <property type="entry name" value="LIM_DA1"/>
    <property type="match status" value="1"/>
</dbReference>
<sequence length="518" mass="58428">MPCRWADALLPHFNAFLSVHTSPFSSPFPLPRIRNFSGHHSSFFLFQLELRVPLGLCPPLMSVITRSPASTVRSPAFLSSQFRHMASPRNHRKSGFMKWFSKLFKGSGRASSDRRCPQVAGEENMFWRGPIRSLDDRSRAENEDLDRAIALSLSEDAKKRKGQRGTGSDDEDLTRAIQESLGGMPSFLPYNANPIQFLPRGCRLCGGCKQEIGFGHYLSCMGTFWHPQCFRCYSCGNPICESEIPTNLAGLIEYRAHPYWGQKTARYISLGDGRSLCLECLDSAIMDSGECQPLYHAIRDFYEGMYMKIDQQIPMLLVERQALNEAMEGEKDGPHHMPETRGLCLSEEQTVSSILRKPRIGKNRILDMRTYPQKLTRRCEVTAILVLYGLPRLLTGSILAHELMHGWLRLKGYRNLSPEVEEGICQVLSHMWLESEVMPGPSHAASSSNCPPSSSYASAKKGGKSDIEKKLGEFFMHQIAHDISPAYGEGFRMAHAAVIRYGLRRTLDHIRHTGRFPI</sequence>
<dbReference type="EMBL" id="KZ451906">
    <property type="protein sequence ID" value="PKA63958.1"/>
    <property type="molecule type" value="Genomic_DNA"/>
</dbReference>
<evidence type="ECO:0000256" key="3">
    <source>
        <dbReference type="PROSITE-ProRule" id="PRU00125"/>
    </source>
</evidence>
<evidence type="ECO:0000256" key="1">
    <source>
        <dbReference type="ARBA" id="ARBA00022723"/>
    </source>
</evidence>
<dbReference type="AlphaFoldDB" id="A0A2I0B827"/>
<protein>
    <submittedName>
        <fullName evidence="5">Protein DA1-like 2</fullName>
    </submittedName>
</protein>
<name>A0A2I0B827_9ASPA</name>
<dbReference type="Pfam" id="PF12315">
    <property type="entry name" value="DA1-like"/>
    <property type="match status" value="1"/>
</dbReference>
<feature type="domain" description="LIM zinc-binding" evidence="4">
    <location>
        <begin position="203"/>
        <end position="287"/>
    </location>
</feature>
<dbReference type="SMART" id="SM00132">
    <property type="entry name" value="LIM"/>
    <property type="match status" value="1"/>
</dbReference>
<dbReference type="PROSITE" id="PS50023">
    <property type="entry name" value="LIM_DOMAIN_2"/>
    <property type="match status" value="1"/>
</dbReference>
<proteinExistence type="predicted"/>
<dbReference type="Pfam" id="PF00412">
    <property type="entry name" value="LIM"/>
    <property type="match status" value="1"/>
</dbReference>
<dbReference type="GO" id="GO:0046872">
    <property type="term" value="F:metal ion binding"/>
    <property type="evidence" value="ECO:0007669"/>
    <property type="project" value="UniProtKB-KW"/>
</dbReference>
<dbReference type="InterPro" id="IPR003903">
    <property type="entry name" value="UIM_dom"/>
</dbReference>
<evidence type="ECO:0000256" key="2">
    <source>
        <dbReference type="ARBA" id="ARBA00022833"/>
    </source>
</evidence>
<keyword evidence="1 3" id="KW-0479">Metal-binding</keyword>